<dbReference type="Pfam" id="PF14529">
    <property type="entry name" value="Exo_endo_phos_2"/>
    <property type="match status" value="1"/>
</dbReference>
<organism evidence="2 3">
    <name type="scientific">Paramuricea clavata</name>
    <name type="common">Red gorgonian</name>
    <name type="synonym">Violescent sea-whip</name>
    <dbReference type="NCBI Taxonomy" id="317549"/>
    <lineage>
        <taxon>Eukaryota</taxon>
        <taxon>Metazoa</taxon>
        <taxon>Cnidaria</taxon>
        <taxon>Anthozoa</taxon>
        <taxon>Octocorallia</taxon>
        <taxon>Malacalcyonacea</taxon>
        <taxon>Plexauridae</taxon>
        <taxon>Paramuricea</taxon>
    </lineage>
</organism>
<keyword evidence="3" id="KW-1185">Reference proteome</keyword>
<proteinExistence type="predicted"/>
<dbReference type="Proteomes" id="UP001152795">
    <property type="component" value="Unassembled WGS sequence"/>
</dbReference>
<dbReference type="EMBL" id="CACRXK020009358">
    <property type="protein sequence ID" value="CAB4017004.1"/>
    <property type="molecule type" value="Genomic_DNA"/>
</dbReference>
<evidence type="ECO:0000259" key="1">
    <source>
        <dbReference type="Pfam" id="PF14529"/>
    </source>
</evidence>
<feature type="domain" description="Endonuclease/exonuclease/phosphatase" evidence="1">
    <location>
        <begin position="244"/>
        <end position="361"/>
    </location>
</feature>
<feature type="non-terminal residue" evidence="2">
    <location>
        <position position="1"/>
    </location>
</feature>
<dbReference type="SUPFAM" id="SSF56219">
    <property type="entry name" value="DNase I-like"/>
    <property type="match status" value="1"/>
</dbReference>
<evidence type="ECO:0000313" key="3">
    <source>
        <dbReference type="Proteomes" id="UP001152795"/>
    </source>
</evidence>
<dbReference type="InterPro" id="IPR005135">
    <property type="entry name" value="Endo/exonuclease/phosphatase"/>
</dbReference>
<dbReference type="PANTHER" id="PTHR33395:SF22">
    <property type="entry name" value="REVERSE TRANSCRIPTASE DOMAIN-CONTAINING PROTEIN"/>
    <property type="match status" value="1"/>
</dbReference>
<dbReference type="GO" id="GO:0003824">
    <property type="term" value="F:catalytic activity"/>
    <property type="evidence" value="ECO:0007669"/>
    <property type="project" value="InterPro"/>
</dbReference>
<accession>A0A6S7IDR2</accession>
<dbReference type="AlphaFoldDB" id="A0A6S7IDR2"/>
<sequence>SYLVEVVIRGKTRYFDAKNYDGTNVGRFSNQKGVLKALKDVRRRSDSRVFPYFEESEWKDVNDDLAKEANACYKLDGSELQVFSKIDIEPSDDPVEIFTSYGDIRSFWIAAIVREPTNFPQEMVRIVRKLFNASRSNWSLEQKVRWGSCEDLIDENGKELVHGGEYEVVCICETWLNNTELLDTELLTGFNIFRRDRTGRIGGGVLIAIKENLHATRRCDLERDGTELAVVQLSKANNEPVILYVYYRPPNSSPDAGLSLLNNSIASNPESCCLILVGDFNIPSISWSDSPSTPISTGGCSNGENLCELIDDNFLYQFVDGPTHHAGNKLDLLFCNRTETLSDVLTLSCDEHNFPTDHYTIEFLIRTKFSKAKPVRRTVYDYNRANFPELCKALSQTDLRKTPERKVKLRTLCQQVKNVIRKKHKKYLDKIEISFKENPKLFWNYHKAALHHRSALNPVILHNNETAMTPKQKADFCSVFRPLKALSITDDSPLLLSPVEQLPDITVSEEEVAHHLAQLDPTKATGPDGIPARADIIKMCQNPLRKGQKSCLT</sequence>
<dbReference type="Gene3D" id="3.60.10.10">
    <property type="entry name" value="Endonuclease/exonuclease/phosphatase"/>
    <property type="match status" value="1"/>
</dbReference>
<gene>
    <name evidence="2" type="ORF">PACLA_8A002863</name>
</gene>
<dbReference type="InterPro" id="IPR036691">
    <property type="entry name" value="Endo/exonu/phosph_ase_sf"/>
</dbReference>
<comment type="caution">
    <text evidence="2">The sequence shown here is derived from an EMBL/GenBank/DDBJ whole genome shotgun (WGS) entry which is preliminary data.</text>
</comment>
<reference evidence="2" key="1">
    <citation type="submission" date="2020-04" db="EMBL/GenBank/DDBJ databases">
        <authorList>
            <person name="Alioto T."/>
            <person name="Alioto T."/>
            <person name="Gomez Garrido J."/>
        </authorList>
    </citation>
    <scope>NUCLEOTIDE SEQUENCE</scope>
    <source>
        <strain evidence="2">A484AB</strain>
    </source>
</reference>
<dbReference type="OrthoDB" id="10523593at2759"/>
<dbReference type="PANTHER" id="PTHR33395">
    <property type="entry name" value="TRANSCRIPTASE, PUTATIVE-RELATED-RELATED"/>
    <property type="match status" value="1"/>
</dbReference>
<protein>
    <recommendedName>
        <fullName evidence="1">Endonuclease/exonuclease/phosphatase domain-containing protein</fullName>
    </recommendedName>
</protein>
<evidence type="ECO:0000313" key="2">
    <source>
        <dbReference type="EMBL" id="CAB4017004.1"/>
    </source>
</evidence>
<name>A0A6S7IDR2_PARCT</name>